<sequence>MSPHAHDPADPFGTARLRAATLAAWLASPDRFREDANTEEDHGRGYYRDRVVTELLQNAADAAQSPSASLAPAGRVLLRLDPQAQVFEVCNTGAPLTADGVRALASMRASTKSAPSAAEGRREGSPVSRPGPVASVGRFGVGFAAVRSVADEIEVVTTDASGGSAGVLFSTVQTAQVLADAAAGTCDADDERRRALATAVAARHGSLPVLRLPFASPPHDGGAAEAALGGGWTTVVRLVLRDDDAVASVRSQLDALDAVTLLALPALHDVRVEDGATGRTIEPPHDWDVVTVTGEHDAADLADRPVEEQSRSSWAVTWALPPGARAGDGGLATGTDGSRATGGLGRVHAPTPTDEPCTLPAVLVASLPLDPTRRHVAPGLATDAVLRAAGEAYARLAERVARRGGDALGLVPTALPAGAVDAALHEHALEALRSALVLPVPAAGDPAARLVAPGDAVMLTDGDAADDPALVAAFARHVDGLVHVPRARRAAARRAGARSRTLTDVVDEVPFADGPLLRALRPHARGRDAEAFAGLRVALLGGAVAPGPRDVLLPPDSPADDGRLTDALHLLGASVADPEHAPADVHDVLERLGVVVASPRVLLDGAAARAAVATLDDALDEAVDPQDLTAKETGLVEALLTIVGAVADVDGDARFAHLDGLPLENEDGELMAARDLSLPGSVAEDLFDGLVPVAAHVVARHGAAALVAVGVRADVVVRTVPDVVATLDADLADDEGPDRWGDYLSVLAHALGDGQEVGDVAVVADLDAVADDRWGRLLERVAGDRDPRAALLVGPGALPSYTAWWLREQHGGPWSRGERAAGASLLPSVPDALADAQVDDAVWRALGAVDGAGDLAALDVTAWARVLEDLPEAGAAVPADEATALWKALADVAQLGEEPPERVVAAVPVADGARSRPTDASLGIRAVVVHAADVVVGDDPAWAQVRAVVPGGPDVADLLDAPFVDELPEPVVHAEGAHPVQPVAGLPGWTRCDRITVDGVDVAWWPGDPVLARDEAGAARGLALAAGDWADRHRIEVVLRAADPETLALEAGW</sequence>
<organism evidence="2 3">
    <name type="scientific">Sanguibacter hominis ATCC BAA-789</name>
    <dbReference type="NCBI Taxonomy" id="1312740"/>
    <lineage>
        <taxon>Bacteria</taxon>
        <taxon>Bacillati</taxon>
        <taxon>Actinomycetota</taxon>
        <taxon>Actinomycetes</taxon>
        <taxon>Micrococcales</taxon>
        <taxon>Sanguibacteraceae</taxon>
        <taxon>Sanguibacter</taxon>
    </lineage>
</organism>
<keyword evidence="3" id="KW-1185">Reference proteome</keyword>
<dbReference type="Gene3D" id="3.30.565.10">
    <property type="entry name" value="Histidine kinase-like ATPase, C-terminal domain"/>
    <property type="match status" value="1"/>
</dbReference>
<dbReference type="GO" id="GO:0005524">
    <property type="term" value="F:ATP binding"/>
    <property type="evidence" value="ECO:0007669"/>
    <property type="project" value="UniProtKB-KW"/>
</dbReference>
<keyword evidence="2" id="KW-0067">ATP-binding</keyword>
<feature type="region of interest" description="Disordered" evidence="1">
    <location>
        <begin position="110"/>
        <end position="131"/>
    </location>
</feature>
<dbReference type="RefSeq" id="WP_168448291.1">
    <property type="nucleotide sequence ID" value="NZ_JAAXOW010000006.1"/>
</dbReference>
<gene>
    <name evidence="2" type="ORF">HF995_13255</name>
</gene>
<dbReference type="EMBL" id="JAAXOW010000006">
    <property type="protein sequence ID" value="NKX94223.1"/>
    <property type="molecule type" value="Genomic_DNA"/>
</dbReference>
<reference evidence="2 3" key="1">
    <citation type="submission" date="2020-04" db="EMBL/GenBank/DDBJ databases">
        <title>MicrobeNet Type strains.</title>
        <authorList>
            <person name="Nicholson A.C."/>
        </authorList>
    </citation>
    <scope>NUCLEOTIDE SEQUENCE [LARGE SCALE GENOMIC DNA]</scope>
    <source>
        <strain evidence="2 3">ATCC BAA-789</strain>
    </source>
</reference>
<proteinExistence type="predicted"/>
<dbReference type="AlphaFoldDB" id="A0A9X5FLB7"/>
<dbReference type="Proteomes" id="UP000774283">
    <property type="component" value="Unassembled WGS sequence"/>
</dbReference>
<accession>A0A9X5FLB7</accession>
<name>A0A9X5FLB7_9MICO</name>
<dbReference type="SUPFAM" id="SSF55874">
    <property type="entry name" value="ATPase domain of HSP90 chaperone/DNA topoisomerase II/histidine kinase"/>
    <property type="match status" value="1"/>
</dbReference>
<comment type="caution">
    <text evidence="2">The sequence shown here is derived from an EMBL/GenBank/DDBJ whole genome shotgun (WGS) entry which is preliminary data.</text>
</comment>
<keyword evidence="2" id="KW-0547">Nucleotide-binding</keyword>
<evidence type="ECO:0000313" key="3">
    <source>
        <dbReference type="Proteomes" id="UP000774283"/>
    </source>
</evidence>
<evidence type="ECO:0000313" key="2">
    <source>
        <dbReference type="EMBL" id="NKX94223.1"/>
    </source>
</evidence>
<evidence type="ECO:0000256" key="1">
    <source>
        <dbReference type="SAM" id="MobiDB-lite"/>
    </source>
</evidence>
<protein>
    <submittedName>
        <fullName evidence="2">ATP-binding protein</fullName>
    </submittedName>
</protein>
<dbReference type="InterPro" id="IPR036890">
    <property type="entry name" value="HATPase_C_sf"/>
</dbReference>
<dbReference type="NCBIfam" id="NF047352">
    <property type="entry name" value="P_loop_sacsin"/>
    <property type="match status" value="1"/>
</dbReference>